<evidence type="ECO:0000259" key="4">
    <source>
        <dbReference type="PROSITE" id="PS51208"/>
    </source>
</evidence>
<dbReference type="Proteomes" id="UP001062901">
    <property type="component" value="Unassembled WGS sequence"/>
</dbReference>
<feature type="domain" description="Autotransporter" evidence="4">
    <location>
        <begin position="939"/>
        <end position="1218"/>
    </location>
</feature>
<feature type="compositionally biased region" description="Polar residues" evidence="2">
    <location>
        <begin position="152"/>
        <end position="167"/>
    </location>
</feature>
<evidence type="ECO:0000256" key="3">
    <source>
        <dbReference type="SAM" id="SignalP"/>
    </source>
</evidence>
<dbReference type="Pfam" id="PF12951">
    <property type="entry name" value="PATR"/>
    <property type="match status" value="3"/>
</dbReference>
<protein>
    <recommendedName>
        <fullName evidence="4">Autotransporter domain-containing protein</fullName>
    </recommendedName>
</protein>
<dbReference type="NCBIfam" id="TIGR02601">
    <property type="entry name" value="autotrns_rpt"/>
    <property type="match status" value="1"/>
</dbReference>
<dbReference type="Pfam" id="PF03797">
    <property type="entry name" value="Autotransporter"/>
    <property type="match status" value="1"/>
</dbReference>
<feature type="chain" id="PRO_5046185777" description="Autotransporter domain-containing protein" evidence="3">
    <location>
        <begin position="30"/>
        <end position="1218"/>
    </location>
</feature>
<feature type="compositionally biased region" description="Gly residues" evidence="2">
    <location>
        <begin position="657"/>
        <end position="668"/>
    </location>
</feature>
<dbReference type="InterPro" id="IPR036709">
    <property type="entry name" value="Autotransporte_beta_dom_sf"/>
</dbReference>
<evidence type="ECO:0000313" key="6">
    <source>
        <dbReference type="Proteomes" id="UP001062901"/>
    </source>
</evidence>
<keyword evidence="6" id="KW-1185">Reference proteome</keyword>
<dbReference type="InterPro" id="IPR006315">
    <property type="entry name" value="OM_autotransptr_brl_dom"/>
</dbReference>
<evidence type="ECO:0000256" key="2">
    <source>
        <dbReference type="SAM" id="MobiDB-lite"/>
    </source>
</evidence>
<evidence type="ECO:0000313" key="5">
    <source>
        <dbReference type="EMBL" id="GBQ06677.1"/>
    </source>
</evidence>
<evidence type="ECO:0000256" key="1">
    <source>
        <dbReference type="ARBA" id="ARBA00022729"/>
    </source>
</evidence>
<gene>
    <name evidence="5" type="ORF">AA15669_1041</name>
</gene>
<dbReference type="PROSITE" id="PS51208">
    <property type="entry name" value="AUTOTRANSPORTER"/>
    <property type="match status" value="1"/>
</dbReference>
<dbReference type="InterPro" id="IPR005546">
    <property type="entry name" value="Autotransporte_beta"/>
</dbReference>
<accession>A0ABQ0NYK5</accession>
<feature type="region of interest" description="Disordered" evidence="2">
    <location>
        <begin position="151"/>
        <end position="173"/>
    </location>
</feature>
<dbReference type="EMBL" id="BAQD01000014">
    <property type="protein sequence ID" value="GBQ06677.1"/>
    <property type="molecule type" value="Genomic_DNA"/>
</dbReference>
<feature type="region of interest" description="Disordered" evidence="2">
    <location>
        <begin position="639"/>
        <end position="668"/>
    </location>
</feature>
<comment type="caution">
    <text evidence="5">The sequence shown here is derived from an EMBL/GenBank/DDBJ whole genome shotgun (WGS) entry which is preliminary data.</text>
</comment>
<feature type="signal peptide" evidence="3">
    <location>
        <begin position="1"/>
        <end position="29"/>
    </location>
</feature>
<reference evidence="5" key="1">
    <citation type="submission" date="2013-04" db="EMBL/GenBank/DDBJ databases">
        <title>The genome sequencing project of 58 acetic acid bacteria.</title>
        <authorList>
            <person name="Okamoto-Kainuma A."/>
            <person name="Ishikawa M."/>
            <person name="Umino S."/>
            <person name="Koizumi Y."/>
            <person name="Shiwa Y."/>
            <person name="Yoshikawa H."/>
            <person name="Matsutani M."/>
            <person name="Matsushita K."/>
        </authorList>
    </citation>
    <scope>NUCLEOTIDE SEQUENCE</scope>
    <source>
        <strain evidence="5">DSM 15669</strain>
    </source>
</reference>
<dbReference type="SMART" id="SM00869">
    <property type="entry name" value="Autotransporter"/>
    <property type="match status" value="1"/>
</dbReference>
<sequence>MSLRWAHIGASCALCCVLWGSSISRDAHAADTATQQGTAENPFLDGTYDLSTLGESAAGYVWAPVKEAVLVGQGHYTGTTHIAQGTVQFGDGIKDGFLSQGSKIDLSKGNSNLTLNNISETKLEQIVTGEGSFVFKGASVSDVTGTAILMNPNPNTGSRATASTSGGKATFPTGLQDMPLSGDIVMREGTLNVTGSGANTSDLDFVATKENSVSGSIVDQTTQNVVATIDDQGNLTPSGQDDATRSLNAARLKGFVANNDYIIIGQAGRGSMTVSNGAVVAADSSAVNVGLAASARDSILTVDNAWFHAGILSIGNGDSTYDGPYYNLNQTTNSKNGELIVKDGGVVNSTVTVAGNYLGSGGSIQVTGNADTQNYTPSLQSTLAATNFFVNGSGSGTVTIGDNINNNSGLVAVKNSVAFGVPSQDDLVGANKNNQIVQNQLQQKSGYLNIQTGGTLSVSDPRDANGNVIANAIYAADNEKSYQFNLNGGTLQRGAYNDTASVMSNLTTGLNISLNKTSYMDTNGGNIVLNGALSGPGGIIKQNQGNLVLTHHNSFDGDITVEKGSVQLASGSGGTKGDFGNSKFIHLQHTDSSAMMSQVGTTTVGQTIDGAGSVVQSGDGMTVLTADNSYTGETTINRGNLRINGNQSSATGQTTVGSGGTLSGSGTVGGPVIVHDRGTISAGGDDGDLHQNLTIAGTGQRDRENLIIETGGILNANIGSDKASEDTHEKGYVYHEGNVLYVTGKARFGEGSIINLSTNPDKTLRYNVGYRVLQTTDGVEGDLSKVKTSKNYLFLNQQVGHEGDSDFSTVVDANGNMIPSGQSNPNAVDVILHRNSVQYNSIATTRNERASANMLEQVGSNSDAAQAFAQMTDAGQARHALNALSGEVHASLRTALIQNSFYTRQAVLDRLATADCDGPSSGGVISTADWQTRRRTDGKCVSDRAVWWGQAYGGMGHNDAAAGAASMSHSVAGFIIGADKPLDNEWRVGGFVGYAHSMMGVRSRASSGRSDDISIGAYASKQWGALSLRAGAIYTWNLININRQVDYTGFHDKNNTHQHGGTAQAFAEAAYRFHITDQARIEPFIDMTYVNLHTREFTEGGGQAALHGRGMDTGVGYMTAGVRASTRFWIRDALVSPYAMVAYRRAFGDISPSVHQTIVSGGPDMDINGAPLSEDSVVADVGVQAQLTDMIDVSLSYFGQYGNRGYDNGGRANIRVHF</sequence>
<keyword evidence="1 3" id="KW-0732">Signal</keyword>
<dbReference type="NCBIfam" id="TIGR01414">
    <property type="entry name" value="autotrans_barl"/>
    <property type="match status" value="1"/>
</dbReference>
<proteinExistence type="predicted"/>
<dbReference type="InterPro" id="IPR013425">
    <property type="entry name" value="Autotrns_rpt"/>
</dbReference>
<dbReference type="SUPFAM" id="SSF103515">
    <property type="entry name" value="Autotransporter"/>
    <property type="match status" value="1"/>
</dbReference>
<feature type="compositionally biased region" description="Low complexity" evidence="2">
    <location>
        <begin position="647"/>
        <end position="656"/>
    </location>
</feature>
<organism evidence="5 6">
    <name type="scientific">Saccharibacter floricola DSM 15669</name>
    <dbReference type="NCBI Taxonomy" id="1123227"/>
    <lineage>
        <taxon>Bacteria</taxon>
        <taxon>Pseudomonadati</taxon>
        <taxon>Pseudomonadota</taxon>
        <taxon>Alphaproteobacteria</taxon>
        <taxon>Acetobacterales</taxon>
        <taxon>Acetobacteraceae</taxon>
        <taxon>Saccharibacter</taxon>
    </lineage>
</organism>
<dbReference type="RefSeq" id="WP_018980734.1">
    <property type="nucleotide sequence ID" value="NZ_BAQD01000014.1"/>
</dbReference>
<name>A0ABQ0NYK5_9PROT</name>
<dbReference type="Gene3D" id="2.40.128.130">
    <property type="entry name" value="Autotransporter beta-domain"/>
    <property type="match status" value="1"/>
</dbReference>